<gene>
    <name evidence="5" type="ORF">P0Y55_16820</name>
</gene>
<reference evidence="5" key="1">
    <citation type="submission" date="2023-03" db="EMBL/GenBank/DDBJ databases">
        <title>Andean soil-derived lignocellulolytic bacterial consortium as a source of novel taxa and putative plastic-active enzymes.</title>
        <authorList>
            <person name="Diaz-Garcia L."/>
            <person name="Chuvochina M."/>
            <person name="Feuerriegel G."/>
            <person name="Bunk B."/>
            <person name="Sproer C."/>
            <person name="Streit W.R."/>
            <person name="Rodriguez L.M."/>
            <person name="Overmann J."/>
            <person name="Jimenez D.J."/>
        </authorList>
    </citation>
    <scope>NUCLEOTIDE SEQUENCE</scope>
    <source>
        <strain evidence="5">MAG 2441</strain>
    </source>
</reference>
<dbReference type="CDD" id="cd06309">
    <property type="entry name" value="PBP1_galactofuranose_YtfQ-like"/>
    <property type="match status" value="1"/>
</dbReference>
<dbReference type="InterPro" id="IPR025997">
    <property type="entry name" value="SBP_2_dom"/>
</dbReference>
<evidence type="ECO:0000256" key="2">
    <source>
        <dbReference type="ARBA" id="ARBA00007639"/>
    </source>
</evidence>
<evidence type="ECO:0000256" key="3">
    <source>
        <dbReference type="ARBA" id="ARBA00022729"/>
    </source>
</evidence>
<proteinExistence type="inferred from homology"/>
<dbReference type="Gene3D" id="3.40.50.2300">
    <property type="match status" value="2"/>
</dbReference>
<name>A0AA95F3M7_9BACL</name>
<dbReference type="SUPFAM" id="SSF53822">
    <property type="entry name" value="Periplasmic binding protein-like I"/>
    <property type="match status" value="1"/>
</dbReference>
<evidence type="ECO:0000313" key="6">
    <source>
        <dbReference type="Proteomes" id="UP001178662"/>
    </source>
</evidence>
<keyword evidence="3" id="KW-0732">Signal</keyword>
<organism evidence="5 6">
    <name type="scientific">Candidatus Cohnella colombiensis</name>
    <dbReference type="NCBI Taxonomy" id="3121368"/>
    <lineage>
        <taxon>Bacteria</taxon>
        <taxon>Bacillati</taxon>
        <taxon>Bacillota</taxon>
        <taxon>Bacilli</taxon>
        <taxon>Bacillales</taxon>
        <taxon>Paenibacillaceae</taxon>
        <taxon>Cohnella</taxon>
    </lineage>
</organism>
<sequence length="349" mass="38857">MERWTRKAIWIVFFLLFFLSVGCSTSTNPVSPSNLNNTDNVALNHNEQVQENTDNERQIVVGFSQLGSESDWRNANTRSIQDAAKEAGIELLFANAEQSQEKQFEAIRSFIEHKVDVIAVSPVIESGWEPILLEAKQAGIPVILSDRAVQVSDPSLYVTIIGSDFYEEGRKAGKYLIDKMRNETGPVGIVELQGTFGSSPSIERGRGFRDVIKDQENLTILQSEPADFTYEKGKEVMRAFLKERGSEIKVLFAHNDDMALGAIDVIEEYGLRPGKDIVIISVDGTRKAFEMMTEGKINAVVECNPLLGPMLMQAVGEIIAGRTLPKRIVPPESVFTEELAEKEVGNRQY</sequence>
<keyword evidence="6" id="KW-1185">Reference proteome</keyword>
<protein>
    <submittedName>
        <fullName evidence="5">ABC transporter substrate-binding protein</fullName>
    </submittedName>
</protein>
<comment type="subcellular location">
    <subcellularLocation>
        <location evidence="1">Cell envelope</location>
    </subcellularLocation>
</comment>
<dbReference type="Proteomes" id="UP001178662">
    <property type="component" value="Chromosome"/>
</dbReference>
<dbReference type="Pfam" id="PF13407">
    <property type="entry name" value="Peripla_BP_4"/>
    <property type="match status" value="1"/>
</dbReference>
<dbReference type="AlphaFoldDB" id="A0AA95F3M7"/>
<dbReference type="PANTHER" id="PTHR46847">
    <property type="entry name" value="D-ALLOSE-BINDING PERIPLASMIC PROTEIN-RELATED"/>
    <property type="match status" value="1"/>
</dbReference>
<dbReference type="PANTHER" id="PTHR46847:SF3">
    <property type="entry name" value="GALACTOFURANOSE-BINDING PROTEIN YTFQ"/>
    <property type="match status" value="1"/>
</dbReference>
<dbReference type="InterPro" id="IPR028082">
    <property type="entry name" value="Peripla_BP_I"/>
</dbReference>
<feature type="domain" description="Periplasmic binding protein" evidence="4">
    <location>
        <begin position="62"/>
        <end position="305"/>
    </location>
</feature>
<accession>A0AA95F3M7</accession>
<evidence type="ECO:0000313" key="5">
    <source>
        <dbReference type="EMBL" id="WEK54200.1"/>
    </source>
</evidence>
<dbReference type="GO" id="GO:0030246">
    <property type="term" value="F:carbohydrate binding"/>
    <property type="evidence" value="ECO:0007669"/>
    <property type="project" value="UniProtKB-ARBA"/>
</dbReference>
<dbReference type="EMBL" id="CP119317">
    <property type="protein sequence ID" value="WEK54200.1"/>
    <property type="molecule type" value="Genomic_DNA"/>
</dbReference>
<evidence type="ECO:0000259" key="4">
    <source>
        <dbReference type="Pfam" id="PF13407"/>
    </source>
</evidence>
<comment type="similarity">
    <text evidence="2">Belongs to the bacterial solute-binding protein 2 family.</text>
</comment>
<dbReference type="GO" id="GO:0030313">
    <property type="term" value="C:cell envelope"/>
    <property type="evidence" value="ECO:0007669"/>
    <property type="project" value="UniProtKB-SubCell"/>
</dbReference>
<evidence type="ECO:0000256" key="1">
    <source>
        <dbReference type="ARBA" id="ARBA00004196"/>
    </source>
</evidence>
<dbReference type="PROSITE" id="PS51257">
    <property type="entry name" value="PROKAR_LIPOPROTEIN"/>
    <property type="match status" value="1"/>
</dbReference>